<dbReference type="GO" id="GO:0008270">
    <property type="term" value="F:zinc ion binding"/>
    <property type="evidence" value="ECO:0007669"/>
    <property type="project" value="UniProtKB-KW"/>
</dbReference>
<reference evidence="4" key="1">
    <citation type="journal article" date="2020" name="Microb. Genom.">
        <title>Genetic diversity of clinical and environmental Mucorales isolates obtained from an investigation of mucormycosis cases among solid organ transplant recipients.</title>
        <authorList>
            <person name="Nguyen M.H."/>
            <person name="Kaul D."/>
            <person name="Muto C."/>
            <person name="Cheng S.J."/>
            <person name="Richter R.A."/>
            <person name="Bruno V.M."/>
            <person name="Liu G."/>
            <person name="Beyhan S."/>
            <person name="Sundermann A.J."/>
            <person name="Mounaud S."/>
            <person name="Pasculle A.W."/>
            <person name="Nierman W.C."/>
            <person name="Driscoll E."/>
            <person name="Cumbie R."/>
            <person name="Clancy C.J."/>
            <person name="Dupont C.L."/>
        </authorList>
    </citation>
    <scope>NUCLEOTIDE SEQUENCE</scope>
    <source>
        <strain evidence="4">GL16</strain>
    </source>
</reference>
<evidence type="ECO:0000313" key="5">
    <source>
        <dbReference type="Proteomes" id="UP000717996"/>
    </source>
</evidence>
<dbReference type="Gene3D" id="3.60.10.10">
    <property type="entry name" value="Endonuclease/exonuclease/phosphatase"/>
    <property type="match status" value="1"/>
</dbReference>
<dbReference type="SMART" id="SM00343">
    <property type="entry name" value="ZnF_C2HC"/>
    <property type="match status" value="2"/>
</dbReference>
<evidence type="ECO:0008006" key="6">
    <source>
        <dbReference type="Google" id="ProtNLM"/>
    </source>
</evidence>
<dbReference type="InterPro" id="IPR043502">
    <property type="entry name" value="DNA/RNA_pol_sf"/>
</dbReference>
<evidence type="ECO:0000259" key="2">
    <source>
        <dbReference type="PROSITE" id="PS50158"/>
    </source>
</evidence>
<dbReference type="Gene3D" id="4.10.60.10">
    <property type="entry name" value="Zinc finger, CCHC-type"/>
    <property type="match status" value="1"/>
</dbReference>
<dbReference type="InterPro" id="IPR000477">
    <property type="entry name" value="RT_dom"/>
</dbReference>
<name>A0A9P6XZQ1_RHIOR</name>
<keyword evidence="1" id="KW-0863">Zinc-finger</keyword>
<gene>
    <name evidence="4" type="ORF">G6F51_011190</name>
</gene>
<evidence type="ECO:0000259" key="3">
    <source>
        <dbReference type="PROSITE" id="PS50878"/>
    </source>
</evidence>
<evidence type="ECO:0000313" key="4">
    <source>
        <dbReference type="EMBL" id="KAG1536040.1"/>
    </source>
</evidence>
<dbReference type="GO" id="GO:0003676">
    <property type="term" value="F:nucleic acid binding"/>
    <property type="evidence" value="ECO:0007669"/>
    <property type="project" value="InterPro"/>
</dbReference>
<dbReference type="InterPro" id="IPR036691">
    <property type="entry name" value="Endo/exonu/phosph_ase_sf"/>
</dbReference>
<accession>A0A9P6XZQ1</accession>
<dbReference type="PANTHER" id="PTHR31635:SF196">
    <property type="entry name" value="REVERSE TRANSCRIPTASE DOMAIN-CONTAINING PROTEIN-RELATED"/>
    <property type="match status" value="1"/>
</dbReference>
<dbReference type="CDD" id="cd01650">
    <property type="entry name" value="RT_nLTR_like"/>
    <property type="match status" value="1"/>
</dbReference>
<dbReference type="OrthoDB" id="2288491at2759"/>
<dbReference type="Proteomes" id="UP000717996">
    <property type="component" value="Unassembled WGS sequence"/>
</dbReference>
<proteinExistence type="predicted"/>
<dbReference type="PROSITE" id="PS50158">
    <property type="entry name" value="ZF_CCHC"/>
    <property type="match status" value="1"/>
</dbReference>
<dbReference type="Pfam" id="PF00078">
    <property type="entry name" value="RVT_1"/>
    <property type="match status" value="1"/>
</dbReference>
<protein>
    <recommendedName>
        <fullName evidence="6">CCHC-type domain-containing protein</fullName>
    </recommendedName>
</protein>
<dbReference type="SUPFAM" id="SSF56672">
    <property type="entry name" value="DNA/RNA polymerases"/>
    <property type="match status" value="1"/>
</dbReference>
<keyword evidence="1" id="KW-0862">Zinc</keyword>
<dbReference type="PANTHER" id="PTHR31635">
    <property type="entry name" value="REVERSE TRANSCRIPTASE DOMAIN-CONTAINING PROTEIN-RELATED"/>
    <property type="match status" value="1"/>
</dbReference>
<sequence length="1301" mass="146366">MQRNLSSFGHIIDSGTVRGTSGFYSGKGYVVLEKFPESDQQRAETPRPELQHNVHWVYQPLAYSTSATPVSLLEDVSINVHATWSSMKPYCRYCHGDHPLKDCQVRQQATICYWCNESGHIAKYCDRKNVYGVSGAPNKKTRKTPIVSATEKPLINLPDSVTSLDKNLVVSNEANVETTSPLDVTPATVQEASGSPTVLKQLGSEKSKYARVLRSATTKMRTSEDPASTNNNTVPVVPSVKVCPHCKKEGHVRKQHRDCDFYVPLQTKLSGNPLPSNEDTEMMEYPDPSVPTTFNDLTNKDDMSIDAQGGTTSDHLVALHSVRNHFIRYLRTRSLDILALQETHASTISLQDTFHLQFQATDSLWTPHCGLICLSPLLSFSDTRFSVCGRVITTLVSHTQDAFEPIYVTVIYVPATRRDRFVFLDSLAQNRTPLLPDVSSRHLVLGDFNYTYATHISSAVPRQAPPSWLSYIDHLFQDCVSDKDCAPQVTFSRGTSRSCIDYIFGTPDLYDCKMSSNVSFIQPSWSDHFLVTSYFALRAPVHSTVLGKGQWRAHPRLASSEAFRNLVSSTITTTMISFDLSLTPQEKWDMVKSTIAQVAKSFSRRSAFNLTKSESLLHRKRARITKRLASNPELLSSLTPQLSIVESQLASLQQYHAETLALRAGIRWREQGEISAGYLKRSVAQRQTRQIMKQLIHPTTGALCSTSNEMLDAAVQFYSNLYSPEPIDNTAIDDLLSAIPDSLRLSDSNQRFLTNSFTYDDLIEGVSRCPRRSSPGLDGLPYEILHLIFIHPASKDLVLQVYNDALSKGVFPSSWFSTSVSLLPKKGDLKDLKNWRPISLINADAKVFTRLLNSRIIKCAQKLVTPYQAGFLRGRFIADNGLLMKLIMEHARLTSSDSVGLLLDQEKAYDRVHPSYLCKVLHHFGFPPSIVQSLSTLFFNTGLHINVNGFLSTPVLQHRGLRQGDPISPILFNLAFEPLLRRILSDPHFSGFQLPKSVCSPPHIHSISSVKLLAYADDIVCFLKNPQDLTALQHHIHLYSKASNAKVNFNKTEAFALSGSRSCYHRIWRTPLLQQQIHSWHDSSSSQPIIYLGFPLHSSIAQRDAYLTSLLSRLETSFQLHSHRSLSFRGRVTILNSLILSKLWHVLRILSVPKRFFLKLQSQISGFVSAKQTPRISFETMCFPRNKGGLGVLNPPLQQSALQLRWLLPLLHDFPCSPTSDFWNHHSLKSSVVLPLLADFLLSHLLPTESREPIQTDYRQAFVFKQLRPRKLIQSLDGVFSLFFRAVDNLPHIFDKVCVHD</sequence>
<comment type="caution">
    <text evidence="4">The sequence shown here is derived from an EMBL/GenBank/DDBJ whole genome shotgun (WGS) entry which is preliminary data.</text>
</comment>
<dbReference type="SUPFAM" id="SSF56219">
    <property type="entry name" value="DNase I-like"/>
    <property type="match status" value="1"/>
</dbReference>
<feature type="domain" description="CCHC-type" evidence="2">
    <location>
        <begin position="112"/>
        <end position="125"/>
    </location>
</feature>
<dbReference type="EMBL" id="JAANIT010002576">
    <property type="protein sequence ID" value="KAG1536040.1"/>
    <property type="molecule type" value="Genomic_DNA"/>
</dbReference>
<feature type="domain" description="Reverse transcriptase" evidence="3">
    <location>
        <begin position="804"/>
        <end position="1096"/>
    </location>
</feature>
<dbReference type="InterPro" id="IPR001878">
    <property type="entry name" value="Znf_CCHC"/>
</dbReference>
<organism evidence="4 5">
    <name type="scientific">Rhizopus oryzae</name>
    <name type="common">Mucormycosis agent</name>
    <name type="synonym">Rhizopus arrhizus var. delemar</name>
    <dbReference type="NCBI Taxonomy" id="64495"/>
    <lineage>
        <taxon>Eukaryota</taxon>
        <taxon>Fungi</taxon>
        <taxon>Fungi incertae sedis</taxon>
        <taxon>Mucoromycota</taxon>
        <taxon>Mucoromycotina</taxon>
        <taxon>Mucoromycetes</taxon>
        <taxon>Mucorales</taxon>
        <taxon>Mucorineae</taxon>
        <taxon>Rhizopodaceae</taxon>
        <taxon>Rhizopus</taxon>
    </lineage>
</organism>
<keyword evidence="1" id="KW-0479">Metal-binding</keyword>
<dbReference type="PROSITE" id="PS50878">
    <property type="entry name" value="RT_POL"/>
    <property type="match status" value="1"/>
</dbReference>
<evidence type="ECO:0000256" key="1">
    <source>
        <dbReference type="PROSITE-ProRule" id="PRU00047"/>
    </source>
</evidence>